<sequence>MNNIIYSFGLCSTKIVEAFRLYYYSISLRLYYHFSNANLKLSVCHAWVKNVLL</sequence>
<name>A0A9E7FRC1_9LILI</name>
<accession>A0A9E7FRC1</accession>
<dbReference type="Proteomes" id="UP001055439">
    <property type="component" value="Chromosome 4"/>
</dbReference>
<protein>
    <submittedName>
        <fullName evidence="1">Uncharacterized protein</fullName>
    </submittedName>
</protein>
<reference evidence="1" key="1">
    <citation type="submission" date="2022-05" db="EMBL/GenBank/DDBJ databases">
        <title>The Musa troglodytarum L. genome provides insights into the mechanism of non-climacteric behaviour and enrichment of carotenoids.</title>
        <authorList>
            <person name="Wang J."/>
        </authorList>
    </citation>
    <scope>NUCLEOTIDE SEQUENCE</scope>
    <source>
        <tissue evidence="1">Leaf</tissue>
    </source>
</reference>
<evidence type="ECO:0000313" key="2">
    <source>
        <dbReference type="Proteomes" id="UP001055439"/>
    </source>
</evidence>
<keyword evidence="2" id="KW-1185">Reference proteome</keyword>
<evidence type="ECO:0000313" key="1">
    <source>
        <dbReference type="EMBL" id="URD99626.1"/>
    </source>
</evidence>
<dbReference type="OrthoDB" id="1686607at2759"/>
<organism evidence="1 2">
    <name type="scientific">Musa troglodytarum</name>
    <name type="common">fe'i banana</name>
    <dbReference type="NCBI Taxonomy" id="320322"/>
    <lineage>
        <taxon>Eukaryota</taxon>
        <taxon>Viridiplantae</taxon>
        <taxon>Streptophyta</taxon>
        <taxon>Embryophyta</taxon>
        <taxon>Tracheophyta</taxon>
        <taxon>Spermatophyta</taxon>
        <taxon>Magnoliopsida</taxon>
        <taxon>Liliopsida</taxon>
        <taxon>Zingiberales</taxon>
        <taxon>Musaceae</taxon>
        <taxon>Musa</taxon>
    </lineage>
</organism>
<dbReference type="EMBL" id="CP097506">
    <property type="protein sequence ID" value="URD99626.1"/>
    <property type="molecule type" value="Genomic_DNA"/>
</dbReference>
<proteinExistence type="predicted"/>
<gene>
    <name evidence="1" type="ORF">MUK42_35986</name>
</gene>
<dbReference type="AlphaFoldDB" id="A0A9E7FRC1"/>